<dbReference type="InterPro" id="IPR038692">
    <property type="entry name" value="Cthe_2751_sf"/>
</dbReference>
<protein>
    <recommendedName>
        <fullName evidence="1">DUF5071 domain-containing protein</fullName>
    </recommendedName>
</protein>
<evidence type="ECO:0000259" key="1">
    <source>
        <dbReference type="Pfam" id="PF16804"/>
    </source>
</evidence>
<evidence type="ECO:0000313" key="2">
    <source>
        <dbReference type="EMBL" id="OPH51156.1"/>
    </source>
</evidence>
<comment type="caution">
    <text evidence="2">The sequence shown here is derived from an EMBL/GenBank/DDBJ whole genome shotgun (WGS) entry which is preliminary data.</text>
</comment>
<dbReference type="Pfam" id="PF16804">
    <property type="entry name" value="DUF5071"/>
    <property type="match status" value="1"/>
</dbReference>
<feature type="domain" description="DUF5071" evidence="1">
    <location>
        <begin position="62"/>
        <end position="127"/>
    </location>
</feature>
<reference evidence="3" key="1">
    <citation type="submission" date="2016-07" db="EMBL/GenBank/DDBJ databases">
        <authorList>
            <person name="Florea S."/>
            <person name="Webb J.S."/>
            <person name="Jaromczyk J."/>
            <person name="Schardl C.L."/>
        </authorList>
    </citation>
    <scope>NUCLEOTIDE SEQUENCE [LARGE SCALE GENOMIC DNA]</scope>
    <source>
        <strain evidence="3">CY1</strain>
    </source>
</reference>
<keyword evidence="3" id="KW-1185">Reference proteome</keyword>
<dbReference type="Proteomes" id="UP000190626">
    <property type="component" value="Unassembled WGS sequence"/>
</dbReference>
<evidence type="ECO:0000313" key="3">
    <source>
        <dbReference type="Proteomes" id="UP000190626"/>
    </source>
</evidence>
<organism evidence="2 3">
    <name type="scientific">Paenibacillus ferrarius</name>
    <dbReference type="NCBI Taxonomy" id="1469647"/>
    <lineage>
        <taxon>Bacteria</taxon>
        <taxon>Bacillati</taxon>
        <taxon>Bacillota</taxon>
        <taxon>Bacilli</taxon>
        <taxon>Bacillales</taxon>
        <taxon>Paenibacillaceae</taxon>
        <taxon>Paenibacillus</taxon>
    </lineage>
</organism>
<sequence>MEEQEFQYYLGLLKWSMPENAQEEAVNYFSNKIEDKYISRLIQDTDKDTWGNSMKIIRSLGKDRAIIAIQWLLYLLKDLNWPGASESIEVIKQFDTNELIPFIDTVLDQADLEEDSMWIYGIKELIGRLGIEQSVLSNKVVLKKARA</sequence>
<name>A0A1V4HDS4_9BACL</name>
<accession>A0A1V4HDS4</accession>
<dbReference type="OrthoDB" id="1846249at2"/>
<dbReference type="EMBL" id="MBTG01000032">
    <property type="protein sequence ID" value="OPH51156.1"/>
    <property type="molecule type" value="Genomic_DNA"/>
</dbReference>
<dbReference type="AlphaFoldDB" id="A0A1V4HDS4"/>
<gene>
    <name evidence="2" type="ORF">BC351_35475</name>
</gene>
<dbReference type="RefSeq" id="WP_079417248.1">
    <property type="nucleotide sequence ID" value="NZ_MBTG01000032.1"/>
</dbReference>
<dbReference type="Gene3D" id="1.25.40.750">
    <property type="entry name" value="Domain of unknown function DUF5071"/>
    <property type="match status" value="1"/>
</dbReference>
<proteinExistence type="predicted"/>
<dbReference type="InterPro" id="IPR031837">
    <property type="entry name" value="DUF5071"/>
</dbReference>